<organism evidence="5 6">
    <name type="scientific">Spiroplasma chinense</name>
    <dbReference type="NCBI Taxonomy" id="216932"/>
    <lineage>
        <taxon>Bacteria</taxon>
        <taxon>Bacillati</taxon>
        <taxon>Mycoplasmatota</taxon>
        <taxon>Mollicutes</taxon>
        <taxon>Entomoplasmatales</taxon>
        <taxon>Spiroplasmataceae</taxon>
        <taxon>Spiroplasma</taxon>
    </lineage>
</organism>
<dbReference type="AlphaFoldDB" id="A0A5B9Y4M5"/>
<sequence length="223" mass="26114">MTQIININKQISDIFTLEIKNLKIEEGQIIALVGSNGSGKTTFIKTISQNFIYQKNTDIDLTSTYDVLQQVSNYGSVKLFDIALLLKNLYKKKTDLNKLFGFYELNNHKLKYFSNLSPGQQQRYKFMLLELLSGDILILDETFNFLDTFWRRKITKRIQSKIDQYKNVFIIDHNLETLKELCNRMIFLKGGKILEDTKNIKDIEQEKFDELVGSIELEPDFEE</sequence>
<dbReference type="InterPro" id="IPR027417">
    <property type="entry name" value="P-loop_NTPase"/>
</dbReference>
<dbReference type="SUPFAM" id="SSF52540">
    <property type="entry name" value="P-loop containing nucleoside triphosphate hydrolases"/>
    <property type="match status" value="1"/>
</dbReference>
<evidence type="ECO:0000256" key="3">
    <source>
        <dbReference type="ARBA" id="ARBA00022840"/>
    </source>
</evidence>
<evidence type="ECO:0000256" key="1">
    <source>
        <dbReference type="ARBA" id="ARBA00022448"/>
    </source>
</evidence>
<evidence type="ECO:0000259" key="4">
    <source>
        <dbReference type="PROSITE" id="PS50893"/>
    </source>
</evidence>
<dbReference type="PANTHER" id="PTHR42939">
    <property type="entry name" value="ABC TRANSPORTER ATP-BINDING PROTEIN ALBC-RELATED"/>
    <property type="match status" value="1"/>
</dbReference>
<protein>
    <submittedName>
        <fullName evidence="5">ABC transporter ATP-binding protein</fullName>
    </submittedName>
</protein>
<reference evidence="5 6" key="1">
    <citation type="submission" date="2019-08" db="EMBL/GenBank/DDBJ databases">
        <title>Complete genome sequence of Spiroplasma chinense CCH (DSM 19755).</title>
        <authorList>
            <person name="Shen H.-Y."/>
            <person name="Lin Y.-C."/>
            <person name="Chou L."/>
            <person name="Kuo C.-H."/>
        </authorList>
    </citation>
    <scope>NUCLEOTIDE SEQUENCE [LARGE SCALE GENOMIC DNA]</scope>
    <source>
        <strain evidence="5 6">CCH</strain>
    </source>
</reference>
<dbReference type="PANTHER" id="PTHR42939:SF1">
    <property type="entry name" value="ABC TRANSPORTER ATP-BINDING PROTEIN ALBC-RELATED"/>
    <property type="match status" value="1"/>
</dbReference>
<dbReference type="KEGG" id="schi:SCHIN_v1c09240"/>
<keyword evidence="2" id="KW-0547">Nucleotide-binding</keyword>
<accession>A0A5B9Y4M5</accession>
<evidence type="ECO:0000313" key="5">
    <source>
        <dbReference type="EMBL" id="QEH62118.1"/>
    </source>
</evidence>
<dbReference type="RefSeq" id="WP_166508487.1">
    <property type="nucleotide sequence ID" value="NZ_CP043026.1"/>
</dbReference>
<dbReference type="InterPro" id="IPR051782">
    <property type="entry name" value="ABC_Transporter_VariousFunc"/>
</dbReference>
<name>A0A5B9Y4M5_9MOLU</name>
<dbReference type="InterPro" id="IPR003439">
    <property type="entry name" value="ABC_transporter-like_ATP-bd"/>
</dbReference>
<gene>
    <name evidence="5" type="ORF">SCHIN_v1c09240</name>
</gene>
<dbReference type="SMART" id="SM00382">
    <property type="entry name" value="AAA"/>
    <property type="match status" value="1"/>
</dbReference>
<dbReference type="InterPro" id="IPR003593">
    <property type="entry name" value="AAA+_ATPase"/>
</dbReference>
<dbReference type="Proteomes" id="UP000323144">
    <property type="component" value="Chromosome"/>
</dbReference>
<dbReference type="GO" id="GO:0016887">
    <property type="term" value="F:ATP hydrolysis activity"/>
    <property type="evidence" value="ECO:0007669"/>
    <property type="project" value="InterPro"/>
</dbReference>
<dbReference type="GO" id="GO:0005524">
    <property type="term" value="F:ATP binding"/>
    <property type="evidence" value="ECO:0007669"/>
    <property type="project" value="UniProtKB-KW"/>
</dbReference>
<keyword evidence="1" id="KW-0813">Transport</keyword>
<keyword evidence="3 5" id="KW-0067">ATP-binding</keyword>
<dbReference type="Gene3D" id="3.40.50.300">
    <property type="entry name" value="P-loop containing nucleotide triphosphate hydrolases"/>
    <property type="match status" value="1"/>
</dbReference>
<proteinExistence type="predicted"/>
<feature type="domain" description="ABC transporter" evidence="4">
    <location>
        <begin position="2"/>
        <end position="215"/>
    </location>
</feature>
<evidence type="ECO:0000313" key="6">
    <source>
        <dbReference type="Proteomes" id="UP000323144"/>
    </source>
</evidence>
<dbReference type="PROSITE" id="PS50893">
    <property type="entry name" value="ABC_TRANSPORTER_2"/>
    <property type="match status" value="1"/>
</dbReference>
<dbReference type="Pfam" id="PF00005">
    <property type="entry name" value="ABC_tran"/>
    <property type="match status" value="1"/>
</dbReference>
<evidence type="ECO:0000256" key="2">
    <source>
        <dbReference type="ARBA" id="ARBA00022741"/>
    </source>
</evidence>
<dbReference type="EMBL" id="CP043026">
    <property type="protein sequence ID" value="QEH62118.1"/>
    <property type="molecule type" value="Genomic_DNA"/>
</dbReference>
<keyword evidence="6" id="KW-1185">Reference proteome</keyword>